<dbReference type="Gene3D" id="3.30.420.10">
    <property type="entry name" value="Ribonuclease H-like superfamily/Ribonuclease H"/>
    <property type="match status" value="1"/>
</dbReference>
<dbReference type="InterPro" id="IPR012337">
    <property type="entry name" value="RNaseH-like_sf"/>
</dbReference>
<name>A0ABD0MMF4_CIRMR</name>
<reference evidence="2 3" key="1">
    <citation type="submission" date="2024-05" db="EMBL/GenBank/DDBJ databases">
        <title>Genome sequencing and assembly of Indian major carp, Cirrhinus mrigala (Hamilton, 1822).</title>
        <authorList>
            <person name="Mohindra V."/>
            <person name="Chowdhury L.M."/>
            <person name="Lal K."/>
            <person name="Jena J.K."/>
        </authorList>
    </citation>
    <scope>NUCLEOTIDE SEQUENCE [LARGE SCALE GENOMIC DNA]</scope>
    <source>
        <strain evidence="2">CM1030</strain>
        <tissue evidence="2">Blood</tissue>
    </source>
</reference>
<accession>A0ABD0MMF4</accession>
<evidence type="ECO:0000313" key="3">
    <source>
        <dbReference type="Proteomes" id="UP001529510"/>
    </source>
</evidence>
<dbReference type="PANTHER" id="PTHR46585:SF1">
    <property type="entry name" value="CHROMO DOMAIN-CONTAINING PROTEIN"/>
    <property type="match status" value="1"/>
</dbReference>
<dbReference type="AlphaFoldDB" id="A0ABD0MMF4"/>
<dbReference type="SUPFAM" id="SSF53098">
    <property type="entry name" value="Ribonuclease H-like"/>
    <property type="match status" value="1"/>
</dbReference>
<feature type="domain" description="Integrase catalytic" evidence="1">
    <location>
        <begin position="358"/>
        <end position="449"/>
    </location>
</feature>
<dbReference type="EMBL" id="JAMKFB020000306">
    <property type="protein sequence ID" value="KAL0150114.1"/>
    <property type="molecule type" value="Genomic_DNA"/>
</dbReference>
<gene>
    <name evidence="2" type="ORF">M9458_054541</name>
</gene>
<organism evidence="2 3">
    <name type="scientific">Cirrhinus mrigala</name>
    <name type="common">Mrigala</name>
    <dbReference type="NCBI Taxonomy" id="683832"/>
    <lineage>
        <taxon>Eukaryota</taxon>
        <taxon>Metazoa</taxon>
        <taxon>Chordata</taxon>
        <taxon>Craniata</taxon>
        <taxon>Vertebrata</taxon>
        <taxon>Euteleostomi</taxon>
        <taxon>Actinopterygii</taxon>
        <taxon>Neopterygii</taxon>
        <taxon>Teleostei</taxon>
        <taxon>Ostariophysi</taxon>
        <taxon>Cypriniformes</taxon>
        <taxon>Cyprinidae</taxon>
        <taxon>Labeoninae</taxon>
        <taxon>Labeonini</taxon>
        <taxon>Cirrhinus</taxon>
    </lineage>
</organism>
<evidence type="ECO:0000313" key="2">
    <source>
        <dbReference type="EMBL" id="KAL0150114.1"/>
    </source>
</evidence>
<keyword evidence="3" id="KW-1185">Reference proteome</keyword>
<dbReference type="Proteomes" id="UP001529510">
    <property type="component" value="Unassembled WGS sequence"/>
</dbReference>
<dbReference type="InterPro" id="IPR001584">
    <property type="entry name" value="Integrase_cat-core"/>
</dbReference>
<dbReference type="PROSITE" id="PS50994">
    <property type="entry name" value="INTEGRASE"/>
    <property type="match status" value="1"/>
</dbReference>
<proteinExistence type="predicted"/>
<sequence length="449" mass="50453">MDVVKRDLFMAQDLSPTCCYSNTPETVPVMPDDNATPMDTTPSMPNDDAAPMEIEPAMAGDSATPTVTIPVMHANNAIPMETHPYAYDNSWLDKYCMQLGYHSLGFLTTPCGNAEVLARAAACAGIDDLDGCIPTDGFRIIKATIVVILEHLINKKLKELCQGCEVDHPSQLRHSCLFEPGAYFFDAYFEELSHNLVKPELKHIIARALNRCGLRINPQRIQGSVDAILCELRDKVYIVEKLREIRERVVDTNSEQIVYDAVDRWKGGANPGKIVNDNPDVSLALNACTVDSKRFTNLKKQMAIVRAMSNDWTDMMRMCINAGGKKRLKYAILKDTGIRLTDKQVSDWLAGEDAYTLHRTAPLKYKRNTVFVYGIDMQFQADLVDMSAYAKENDNSHFLLTCIDLFSKYAWTRVLKNKSGVEITKAFESILKEGRVPLKLQTDKGKKFF</sequence>
<evidence type="ECO:0000259" key="1">
    <source>
        <dbReference type="PROSITE" id="PS50994"/>
    </source>
</evidence>
<dbReference type="PANTHER" id="PTHR46585">
    <property type="entry name" value="INTEGRASE CORE DOMAIN CONTAINING PROTEIN"/>
    <property type="match status" value="1"/>
</dbReference>
<comment type="caution">
    <text evidence="2">The sequence shown here is derived from an EMBL/GenBank/DDBJ whole genome shotgun (WGS) entry which is preliminary data.</text>
</comment>
<protein>
    <recommendedName>
        <fullName evidence="1">Integrase catalytic domain-containing protein</fullName>
    </recommendedName>
</protein>
<dbReference type="InterPro" id="IPR036397">
    <property type="entry name" value="RNaseH_sf"/>
</dbReference>